<dbReference type="SUPFAM" id="SSF54862">
    <property type="entry name" value="4Fe-4S ferredoxins"/>
    <property type="match status" value="1"/>
</dbReference>
<dbReference type="GO" id="GO:0051539">
    <property type="term" value="F:4 iron, 4 sulfur cluster binding"/>
    <property type="evidence" value="ECO:0007669"/>
    <property type="project" value="UniProtKB-KW"/>
</dbReference>
<dbReference type="Pfam" id="PF00037">
    <property type="entry name" value="Fer4"/>
    <property type="match status" value="1"/>
</dbReference>
<evidence type="ECO:0000256" key="1">
    <source>
        <dbReference type="ARBA" id="ARBA00022485"/>
    </source>
</evidence>
<accession>A0A0F9BAT3</accession>
<evidence type="ECO:0000256" key="4">
    <source>
        <dbReference type="ARBA" id="ARBA00023014"/>
    </source>
</evidence>
<dbReference type="PANTHER" id="PTHR43177">
    <property type="entry name" value="PROTEIN NRFC"/>
    <property type="match status" value="1"/>
</dbReference>
<keyword evidence="4" id="KW-0411">Iron-sulfur</keyword>
<evidence type="ECO:0000259" key="5">
    <source>
        <dbReference type="PROSITE" id="PS51379"/>
    </source>
</evidence>
<dbReference type="Pfam" id="PF13247">
    <property type="entry name" value="Fer4_11"/>
    <property type="match status" value="1"/>
</dbReference>
<evidence type="ECO:0000256" key="2">
    <source>
        <dbReference type="ARBA" id="ARBA00022723"/>
    </source>
</evidence>
<dbReference type="CDD" id="cd10551">
    <property type="entry name" value="PsrB"/>
    <property type="match status" value="1"/>
</dbReference>
<reference evidence="6" key="1">
    <citation type="journal article" date="2015" name="Nature">
        <title>Complex archaea that bridge the gap between prokaryotes and eukaryotes.</title>
        <authorList>
            <person name="Spang A."/>
            <person name="Saw J.H."/>
            <person name="Jorgensen S.L."/>
            <person name="Zaremba-Niedzwiedzka K."/>
            <person name="Martijn J."/>
            <person name="Lind A.E."/>
            <person name="van Eijk R."/>
            <person name="Schleper C."/>
            <person name="Guy L."/>
            <person name="Ettema T.J."/>
        </authorList>
    </citation>
    <scope>NUCLEOTIDE SEQUENCE</scope>
</reference>
<dbReference type="InterPro" id="IPR050954">
    <property type="entry name" value="ET_IronSulfur_Cluster-Binding"/>
</dbReference>
<protein>
    <recommendedName>
        <fullName evidence="5">4Fe-4S ferredoxin-type domain-containing protein</fullName>
    </recommendedName>
</protein>
<organism evidence="6">
    <name type="scientific">marine sediment metagenome</name>
    <dbReference type="NCBI Taxonomy" id="412755"/>
    <lineage>
        <taxon>unclassified sequences</taxon>
        <taxon>metagenomes</taxon>
        <taxon>ecological metagenomes</taxon>
    </lineage>
</organism>
<keyword evidence="2" id="KW-0479">Metal-binding</keyword>
<dbReference type="EMBL" id="LAZR01038747">
    <property type="protein sequence ID" value="KKL18760.1"/>
    <property type="molecule type" value="Genomic_DNA"/>
</dbReference>
<keyword evidence="3" id="KW-0408">Iron</keyword>
<dbReference type="PROSITE" id="PS00198">
    <property type="entry name" value="4FE4S_FER_1"/>
    <property type="match status" value="1"/>
</dbReference>
<dbReference type="GO" id="GO:0046872">
    <property type="term" value="F:metal ion binding"/>
    <property type="evidence" value="ECO:0007669"/>
    <property type="project" value="UniProtKB-KW"/>
</dbReference>
<feature type="domain" description="4Fe-4S ferredoxin-type" evidence="5">
    <location>
        <begin position="5"/>
        <end position="24"/>
    </location>
</feature>
<dbReference type="InterPro" id="IPR017900">
    <property type="entry name" value="4Fe4S_Fe_S_CS"/>
</dbReference>
<keyword evidence="1" id="KW-0004">4Fe-4S</keyword>
<dbReference type="PANTHER" id="PTHR43177:SF3">
    <property type="entry name" value="PROTEIN NRFC HOMOLOG"/>
    <property type="match status" value="1"/>
</dbReference>
<dbReference type="Gene3D" id="3.30.70.20">
    <property type="match status" value="2"/>
</dbReference>
<evidence type="ECO:0000313" key="6">
    <source>
        <dbReference type="EMBL" id="KKL18760.1"/>
    </source>
</evidence>
<dbReference type="AlphaFoldDB" id="A0A0F9BAT3"/>
<feature type="domain" description="4Fe-4S ferredoxin-type" evidence="5">
    <location>
        <begin position="86"/>
        <end position="115"/>
    </location>
</feature>
<dbReference type="InterPro" id="IPR017896">
    <property type="entry name" value="4Fe4S_Fe-S-bd"/>
</dbReference>
<dbReference type="PROSITE" id="PS51379">
    <property type="entry name" value="4FE4S_FER_2"/>
    <property type="match status" value="2"/>
</dbReference>
<proteinExistence type="predicted"/>
<evidence type="ECO:0000256" key="3">
    <source>
        <dbReference type="ARBA" id="ARBA00023004"/>
    </source>
</evidence>
<comment type="caution">
    <text evidence="6">The sequence shown here is derived from an EMBL/GenBank/DDBJ whole genome shotgun (WGS) entry which is preliminary data.</text>
</comment>
<gene>
    <name evidence="6" type="ORF">LCGC14_2472300</name>
</gene>
<sequence length="191" mass="21713">MSRRFGMVIDQERCIGCEACSVACRIENNTTNFWINVKTQGGSHKDTPRGSFPNLEINFLPRLCNHCNNPPCVDSCPKALIKREDGPVILDKDLCTGCRECINTCPYDVIKFDEDNNIIEKCNLCFRRIDQDLEPFCVICCEGQALHFGDLNDSNSVVSKKISEKNTFQLKPEEGTNPSLYYIPPRKKNRL</sequence>
<name>A0A0F9BAT3_9ZZZZ</name>